<evidence type="ECO:0000256" key="1">
    <source>
        <dbReference type="ARBA" id="ARBA00023015"/>
    </source>
</evidence>
<protein>
    <submittedName>
        <fullName evidence="5">ArsR family transcriptional regulator</fullName>
    </submittedName>
</protein>
<evidence type="ECO:0000256" key="2">
    <source>
        <dbReference type="ARBA" id="ARBA00023125"/>
    </source>
</evidence>
<dbReference type="InterPro" id="IPR036390">
    <property type="entry name" value="WH_DNA-bd_sf"/>
</dbReference>
<dbReference type="NCBIfam" id="NF033788">
    <property type="entry name" value="HTH_metalloreg"/>
    <property type="match status" value="1"/>
</dbReference>
<dbReference type="SMART" id="SM00418">
    <property type="entry name" value="HTH_ARSR"/>
    <property type="match status" value="1"/>
</dbReference>
<gene>
    <name evidence="5" type="ORF">C7383_10559</name>
</gene>
<keyword evidence="3" id="KW-0804">Transcription</keyword>
<comment type="caution">
    <text evidence="5">The sequence shown here is derived from an EMBL/GenBank/DDBJ whole genome shotgun (WGS) entry which is preliminary data.</text>
</comment>
<keyword evidence="6" id="KW-1185">Reference proteome</keyword>
<dbReference type="AlphaFoldDB" id="A0AB73T4S4"/>
<dbReference type="InterPro" id="IPR011991">
    <property type="entry name" value="ArsR-like_HTH"/>
</dbReference>
<organism evidence="5 6">
    <name type="scientific">Murimonas intestini</name>
    <dbReference type="NCBI Taxonomy" id="1337051"/>
    <lineage>
        <taxon>Bacteria</taxon>
        <taxon>Bacillati</taxon>
        <taxon>Bacillota</taxon>
        <taxon>Clostridia</taxon>
        <taxon>Lachnospirales</taxon>
        <taxon>Lachnospiraceae</taxon>
        <taxon>Murimonas</taxon>
    </lineage>
</organism>
<dbReference type="InterPro" id="IPR036388">
    <property type="entry name" value="WH-like_DNA-bd_sf"/>
</dbReference>
<dbReference type="GO" id="GO:0003700">
    <property type="term" value="F:DNA-binding transcription factor activity"/>
    <property type="evidence" value="ECO:0007669"/>
    <property type="project" value="InterPro"/>
</dbReference>
<dbReference type="PANTHER" id="PTHR33154">
    <property type="entry name" value="TRANSCRIPTIONAL REGULATOR, ARSR FAMILY"/>
    <property type="match status" value="1"/>
</dbReference>
<evidence type="ECO:0000313" key="5">
    <source>
        <dbReference type="EMBL" id="PWJ76025.1"/>
    </source>
</evidence>
<dbReference type="GO" id="GO:0003677">
    <property type="term" value="F:DNA binding"/>
    <property type="evidence" value="ECO:0007669"/>
    <property type="project" value="UniProtKB-KW"/>
</dbReference>
<dbReference type="PRINTS" id="PR00778">
    <property type="entry name" value="HTHARSR"/>
</dbReference>
<evidence type="ECO:0000259" key="4">
    <source>
        <dbReference type="PROSITE" id="PS50987"/>
    </source>
</evidence>
<feature type="domain" description="HTH arsR-type" evidence="4">
    <location>
        <begin position="2"/>
        <end position="99"/>
    </location>
</feature>
<dbReference type="Pfam" id="PF01022">
    <property type="entry name" value="HTH_5"/>
    <property type="match status" value="1"/>
</dbReference>
<dbReference type="Gene3D" id="1.10.10.10">
    <property type="entry name" value="Winged helix-like DNA-binding domain superfamily/Winged helix DNA-binding domain"/>
    <property type="match status" value="1"/>
</dbReference>
<sequence length="306" mass="34219">MLHFHSLNDALPVFKALGAPMRIRILELLSEAGDKNLNDIAKALGLTNSAVSLHMKILEEAGLVSIHTTAGKRGSMKVCRPLHSSLLVDMFPRKSEDASCYEDEISIGCYSACQIRPTCGIATCREIIGEFDDPRYFLFPEHYQANVYWFGEGYVEYILPNHLTAGQKPRQISLSFEISSESPGYNDDYPSDIQFYFNGICLGQWISPGDYGLRKGRFTPAWWPPGCNQYGLLKTLTVNEKGTYIDGGSRISGVTIHDLDLNYNSTFTFRFQVSPDSINCGGFTIFGKGAGDYNQDIIFKTYYCPQ</sequence>
<evidence type="ECO:0000313" key="6">
    <source>
        <dbReference type="Proteomes" id="UP000245412"/>
    </source>
</evidence>
<reference evidence="5 6" key="1">
    <citation type="submission" date="2018-05" db="EMBL/GenBank/DDBJ databases">
        <authorList>
            <person name="Goeker M."/>
            <person name="Huntemann M."/>
            <person name="Clum A."/>
            <person name="Pillay M."/>
            <person name="Palaniappan K."/>
            <person name="Varghese N."/>
            <person name="Mikhailova N."/>
            <person name="Stamatis D."/>
            <person name="Reddy T."/>
            <person name="Daum C."/>
            <person name="Shapiro N."/>
            <person name="Ivanova N."/>
            <person name="Kyrpides N."/>
            <person name="Woyke T."/>
        </authorList>
    </citation>
    <scope>NUCLEOTIDE SEQUENCE [LARGE SCALE GENOMIC DNA]</scope>
    <source>
        <strain evidence="5 6">DSM 26524</strain>
    </source>
</reference>
<proteinExistence type="predicted"/>
<dbReference type="Proteomes" id="UP000245412">
    <property type="component" value="Unassembled WGS sequence"/>
</dbReference>
<dbReference type="EMBL" id="QGGY01000005">
    <property type="protein sequence ID" value="PWJ76025.1"/>
    <property type="molecule type" value="Genomic_DNA"/>
</dbReference>
<keyword evidence="2" id="KW-0238">DNA-binding</keyword>
<dbReference type="PANTHER" id="PTHR33154:SF33">
    <property type="entry name" value="TRANSCRIPTIONAL REPRESSOR SDPR"/>
    <property type="match status" value="1"/>
</dbReference>
<evidence type="ECO:0000256" key="3">
    <source>
        <dbReference type="ARBA" id="ARBA00023163"/>
    </source>
</evidence>
<dbReference type="PROSITE" id="PS50987">
    <property type="entry name" value="HTH_ARSR_2"/>
    <property type="match status" value="1"/>
</dbReference>
<name>A0AB73T4S4_9FIRM</name>
<dbReference type="InterPro" id="IPR001845">
    <property type="entry name" value="HTH_ArsR_DNA-bd_dom"/>
</dbReference>
<keyword evidence="1" id="KW-0805">Transcription regulation</keyword>
<dbReference type="SUPFAM" id="SSF46785">
    <property type="entry name" value="Winged helix' DNA-binding domain"/>
    <property type="match status" value="1"/>
</dbReference>
<accession>A0AB73T4S4</accession>
<dbReference type="InterPro" id="IPR051081">
    <property type="entry name" value="HTH_MetalResp_TranReg"/>
</dbReference>
<dbReference type="RefSeq" id="WP_109626360.1">
    <property type="nucleotide sequence ID" value="NZ_JANKBI010000003.1"/>
</dbReference>
<dbReference type="CDD" id="cd00090">
    <property type="entry name" value="HTH_ARSR"/>
    <property type="match status" value="1"/>
</dbReference>